<feature type="compositionally biased region" description="Polar residues" evidence="1">
    <location>
        <begin position="326"/>
        <end position="337"/>
    </location>
</feature>
<reference evidence="2" key="2">
    <citation type="submission" date="2020-09" db="EMBL/GenBank/DDBJ databases">
        <title>Reference genome assembly for Australian Ascochyta lentis isolate Al4.</title>
        <authorList>
            <person name="Lee R.C."/>
            <person name="Farfan-Caceres L.M."/>
            <person name="Debler J.W."/>
            <person name="Williams A.H."/>
            <person name="Henares B.M."/>
        </authorList>
    </citation>
    <scope>NUCLEOTIDE SEQUENCE</scope>
    <source>
        <strain evidence="2">Al4</strain>
    </source>
</reference>
<keyword evidence="3" id="KW-1185">Reference proteome</keyword>
<dbReference type="EMBL" id="RZGK01000002">
    <property type="protein sequence ID" value="KAF9701335.1"/>
    <property type="molecule type" value="Genomic_DNA"/>
</dbReference>
<organism evidence="2 3">
    <name type="scientific">Ascochyta lentis</name>
    <dbReference type="NCBI Taxonomy" id="205686"/>
    <lineage>
        <taxon>Eukaryota</taxon>
        <taxon>Fungi</taxon>
        <taxon>Dikarya</taxon>
        <taxon>Ascomycota</taxon>
        <taxon>Pezizomycotina</taxon>
        <taxon>Dothideomycetes</taxon>
        <taxon>Pleosporomycetidae</taxon>
        <taxon>Pleosporales</taxon>
        <taxon>Pleosporineae</taxon>
        <taxon>Didymellaceae</taxon>
        <taxon>Ascochyta</taxon>
    </lineage>
</organism>
<comment type="caution">
    <text evidence="2">The sequence shown here is derived from an EMBL/GenBank/DDBJ whole genome shotgun (WGS) entry which is preliminary data.</text>
</comment>
<gene>
    <name evidence="2" type="ORF">EKO04_000113</name>
</gene>
<proteinExistence type="predicted"/>
<feature type="compositionally biased region" description="Polar residues" evidence="1">
    <location>
        <begin position="371"/>
        <end position="384"/>
    </location>
</feature>
<evidence type="ECO:0000313" key="3">
    <source>
        <dbReference type="Proteomes" id="UP000651452"/>
    </source>
</evidence>
<protein>
    <submittedName>
        <fullName evidence="2">Uncharacterized protein</fullName>
    </submittedName>
</protein>
<dbReference type="AlphaFoldDB" id="A0A8H7MMT7"/>
<reference evidence="2" key="1">
    <citation type="submission" date="2018-12" db="EMBL/GenBank/DDBJ databases">
        <authorList>
            <person name="Syme R.A."/>
            <person name="Farfan-Caceres L."/>
            <person name="Lichtenzveig J."/>
        </authorList>
    </citation>
    <scope>NUCLEOTIDE SEQUENCE</scope>
    <source>
        <strain evidence="2">Al4</strain>
    </source>
</reference>
<name>A0A8H7MMT7_9PLEO</name>
<dbReference type="OrthoDB" id="3786824at2759"/>
<feature type="compositionally biased region" description="Low complexity" evidence="1">
    <location>
        <begin position="316"/>
        <end position="325"/>
    </location>
</feature>
<dbReference type="Proteomes" id="UP000651452">
    <property type="component" value="Unassembled WGS sequence"/>
</dbReference>
<feature type="region of interest" description="Disordered" evidence="1">
    <location>
        <begin position="254"/>
        <end position="535"/>
    </location>
</feature>
<evidence type="ECO:0000313" key="2">
    <source>
        <dbReference type="EMBL" id="KAF9701335.1"/>
    </source>
</evidence>
<evidence type="ECO:0000256" key="1">
    <source>
        <dbReference type="SAM" id="MobiDB-lite"/>
    </source>
</evidence>
<feature type="compositionally biased region" description="Polar residues" evidence="1">
    <location>
        <begin position="438"/>
        <end position="463"/>
    </location>
</feature>
<sequence>MIGAVLKGTETIKSLRRRFTSTDTPDIDPTSPPPTYTNLSLKVCTTAQKVLINLFLFNAAASDLVRTCAKPQLLQRPAHFTDNDQLAVIAAFFPNPTTRQIGTIRTRRGGCVNMESAHSNAPAPSSADAPFMKLPEHVDGFVDVQTLIDIQKYLSESGQSDDVTLADWVKEQYLYEPVIEEGRQIRDTEGFVKLDAAYRRVRLLTGKAQDKWPFFHRNWKKMSSVVVKNAILGNAAMCTSRQITNGGVYNSPMSNGFDGQLDSRLHDSESQTPFGAKNPSRHQKPSQPAAPIPASQPKPEQQAQRQDLLFRDFSLSPTPETPSESRSGTKSGTTTHGNVWGVPTLDNVVDSAAAPANSSRDIRADKARGSQGRSLNNDKPSSTARKGPNIKYVKKPRSKATLDTESEEEALSSDESFQAHQDLYAVASEPSSDDVDEVTQSSSPKSNKDTQTTDSSINDSPASSILAAEAEAVPSNLDRLPPGSAGKKRKSEAAVQRGGNKRSRGSRGGMLGRPRKSESIIMDSQPNADDADEGANIKKLSSEAGSIAKMTTRRSTRTSAVSALEPPAFIEPSGRNDLREVPQQKSNETSAHLATTDLGIALGSDGSAKTKLNGAIFLNANGIDKDAKEAASGNSFSAQSTVLEAQAPGFQKAPASSKKKKRVSFSPEIDAVNVAFFARIDNSGVTEEIRLSEEDLVSGVDLVKRYAAWQKSGEASVTFETFKNIVRFAK</sequence>
<accession>A0A8H7MMT7</accession>